<feature type="coiled-coil region" evidence="2">
    <location>
        <begin position="22"/>
        <end position="115"/>
    </location>
</feature>
<evidence type="ECO:0000256" key="1">
    <source>
        <dbReference type="ARBA" id="ARBA00023054"/>
    </source>
</evidence>
<evidence type="ECO:0000256" key="3">
    <source>
        <dbReference type="SAM" id="MobiDB-lite"/>
    </source>
</evidence>
<dbReference type="CDD" id="cd21044">
    <property type="entry name" value="Rab11BD_RAB3IP_like"/>
    <property type="match status" value="1"/>
</dbReference>
<dbReference type="InterPro" id="IPR040351">
    <property type="entry name" value="RAB3IL/RAB3IP/Sec2"/>
</dbReference>
<evidence type="ECO:0000256" key="2">
    <source>
        <dbReference type="SAM" id="Coils"/>
    </source>
</evidence>
<dbReference type="Pfam" id="PF25555">
    <property type="entry name" value="RAB3A-like_C"/>
    <property type="match status" value="1"/>
</dbReference>
<dbReference type="InterPro" id="IPR009449">
    <property type="entry name" value="Sec2_N"/>
</dbReference>
<proteinExistence type="predicted"/>
<dbReference type="SUPFAM" id="SSF144284">
    <property type="entry name" value="Sec2 N-terminal region"/>
    <property type="match status" value="1"/>
</dbReference>
<gene>
    <name evidence="5" type="ORF">HG536_0B01000</name>
</gene>
<dbReference type="RefSeq" id="XP_037137914.1">
    <property type="nucleotide sequence ID" value="XM_037282019.1"/>
</dbReference>
<feature type="region of interest" description="Disordered" evidence="3">
    <location>
        <begin position="165"/>
        <end position="188"/>
    </location>
</feature>
<accession>A0A7G3ZCK3</accession>
<dbReference type="Pfam" id="PF06428">
    <property type="entry name" value="Sec2p"/>
    <property type="match status" value="1"/>
</dbReference>
<dbReference type="GO" id="GO:0006887">
    <property type="term" value="P:exocytosis"/>
    <property type="evidence" value="ECO:0007669"/>
    <property type="project" value="TreeGrafter"/>
</dbReference>
<feature type="compositionally biased region" description="Polar residues" evidence="3">
    <location>
        <begin position="605"/>
        <end position="625"/>
    </location>
</feature>
<dbReference type="GeneID" id="59324358"/>
<dbReference type="PANTHER" id="PTHR14430">
    <property type="entry name" value="RABIN3-RELATED"/>
    <property type="match status" value="1"/>
</dbReference>
<dbReference type="Proteomes" id="UP000515788">
    <property type="component" value="Chromosome 2"/>
</dbReference>
<feature type="region of interest" description="Disordered" evidence="3">
    <location>
        <begin position="417"/>
        <end position="442"/>
    </location>
</feature>
<evidence type="ECO:0000259" key="4">
    <source>
        <dbReference type="Pfam" id="PF06428"/>
    </source>
</evidence>
<dbReference type="OrthoDB" id="1748564at2759"/>
<dbReference type="Gene3D" id="6.10.140.910">
    <property type="match status" value="1"/>
</dbReference>
<dbReference type="GO" id="GO:0005085">
    <property type="term" value="F:guanyl-nucleotide exchange factor activity"/>
    <property type="evidence" value="ECO:0007669"/>
    <property type="project" value="InterPro"/>
</dbReference>
<protein>
    <recommendedName>
        <fullName evidence="4">GDP/GTP exchange factor Sec2 N-terminal domain-containing protein</fullName>
    </recommendedName>
</protein>
<dbReference type="EMBL" id="CP059247">
    <property type="protein sequence ID" value="QLL31239.1"/>
    <property type="molecule type" value="Genomic_DNA"/>
</dbReference>
<reference evidence="5 6" key="1">
    <citation type="submission" date="2020-06" db="EMBL/GenBank/DDBJ databases">
        <title>The yeast mating-type switching endonuclease HO is a domesticated member of an unorthodox homing genetic element family.</title>
        <authorList>
            <person name="Coughlan A.Y."/>
            <person name="Lombardi L."/>
            <person name="Braun-Galleani S."/>
            <person name="Martos A.R."/>
            <person name="Galeote V."/>
            <person name="Bigey F."/>
            <person name="Dequin S."/>
            <person name="Byrne K.P."/>
            <person name="Wolfe K.H."/>
        </authorList>
    </citation>
    <scope>NUCLEOTIDE SEQUENCE [LARGE SCALE GENOMIC DNA]</scope>
    <source>
        <strain evidence="5 6">CBS764</strain>
    </source>
</reference>
<feature type="region of interest" description="Disordered" evidence="3">
    <location>
        <begin position="537"/>
        <end position="565"/>
    </location>
</feature>
<feature type="compositionally biased region" description="Basic and acidic residues" evidence="3">
    <location>
        <begin position="589"/>
        <end position="604"/>
    </location>
</feature>
<feature type="domain" description="GDP/GTP exchange factor Sec2 N-terminal" evidence="4">
    <location>
        <begin position="29"/>
        <end position="163"/>
    </location>
</feature>
<evidence type="ECO:0000313" key="6">
    <source>
        <dbReference type="Proteomes" id="UP000515788"/>
    </source>
</evidence>
<dbReference type="GO" id="GO:0070319">
    <property type="term" value="C:Golgi to plasma membrane transport vesicle"/>
    <property type="evidence" value="ECO:0007669"/>
    <property type="project" value="TreeGrafter"/>
</dbReference>
<dbReference type="AlphaFoldDB" id="A0A7G3ZCK3"/>
<feature type="compositionally biased region" description="Basic and acidic residues" evidence="3">
    <location>
        <begin position="688"/>
        <end position="698"/>
    </location>
</feature>
<dbReference type="KEGG" id="tgb:HG536_0B01000"/>
<keyword evidence="6" id="KW-1185">Reference proteome</keyword>
<feature type="compositionally biased region" description="Acidic residues" evidence="3">
    <location>
        <begin position="673"/>
        <end position="684"/>
    </location>
</feature>
<feature type="compositionally biased region" description="Polar residues" evidence="3">
    <location>
        <begin position="635"/>
        <end position="655"/>
    </location>
</feature>
<feature type="region of interest" description="Disordered" evidence="3">
    <location>
        <begin position="577"/>
        <end position="708"/>
    </location>
</feature>
<feature type="compositionally biased region" description="Basic and acidic residues" evidence="3">
    <location>
        <begin position="417"/>
        <end position="438"/>
    </location>
</feature>
<evidence type="ECO:0000313" key="5">
    <source>
        <dbReference type="EMBL" id="QLL31239.1"/>
    </source>
</evidence>
<sequence length="708" mass="78520">MEGLSEESERVSVQISSLSTQLIESIEKQSQLEERLNKANRTIQIQKSIVDQYEEFKLVFDGLERKYNGQTEEIEKLKEELAAEKELRSAAQKTVEELNTEIEDLTASLFNEANKMVATARKEGHALEVENTKLTEQLREKDSILEILNLQVKNLKKILQNVEEESMAKTAPHVKPSTTDNDKSGSTLLLNRASTSSSSKLHEQLSGPIYSPNIRSIRYDLDLYKEFMKFIAVLPRCETLKEASSSSKLLRRLINDEIQPILRLDNASGLGWIVRRTLMSLMMEGLVVVEPLSGINENFQYGSPTLKSSEFRHANLSNTKDNHLFNFPLDSPPIAVHDKCSFCSEARDDVLEHARMYVLKTQNKLEDGSLVITNSFPLCRYCLLKVRQTCEIFAFLRSLKLGTWNLEKVTLTSVAKDEGRATNGGSRDEGSPRKEGKSSHRLSVIGGTTKTEPQVDTKVELAGSPTSNIQRAWLQLCKLRSALHWTHIGIWSIDDSIGQKIGPLVTPINEEGDAGDISPIVVGGSNFSLGKADSEDFTIKKGDDGEPTESETFDFEGKNASPATSVHDVELSINKGEADICRPASTNASEERDTTVRRVNDKESSQGLNVRDSNIERSPSTSKLIESTDAENDRSNTSSGDEIGLQQNNFSSFGPQETGHKEPPNDCNGQPETNDEISNDEEAYGDALDNHGLDEVKHVTSAQGQALS</sequence>
<dbReference type="GO" id="GO:0051286">
    <property type="term" value="C:cell tip"/>
    <property type="evidence" value="ECO:0007669"/>
    <property type="project" value="TreeGrafter"/>
</dbReference>
<feature type="compositionally biased region" description="Polar residues" evidence="3">
    <location>
        <begin position="176"/>
        <end position="188"/>
    </location>
</feature>
<dbReference type="PANTHER" id="PTHR14430:SF0">
    <property type="entry name" value="SEC2P DOMAIN-CONTAINING PROTEIN"/>
    <property type="match status" value="1"/>
</dbReference>
<feature type="compositionally biased region" description="Acidic residues" evidence="3">
    <location>
        <begin position="545"/>
        <end position="554"/>
    </location>
</feature>
<organism evidence="5 6">
    <name type="scientific">Torulaspora globosa</name>
    <dbReference type="NCBI Taxonomy" id="48254"/>
    <lineage>
        <taxon>Eukaryota</taxon>
        <taxon>Fungi</taxon>
        <taxon>Dikarya</taxon>
        <taxon>Ascomycota</taxon>
        <taxon>Saccharomycotina</taxon>
        <taxon>Saccharomycetes</taxon>
        <taxon>Saccharomycetales</taxon>
        <taxon>Saccharomycetaceae</taxon>
        <taxon>Torulaspora</taxon>
    </lineage>
</organism>
<name>A0A7G3ZCK3_9SACH</name>
<keyword evidence="1 2" id="KW-0175">Coiled coil</keyword>